<accession>A0AAQ3WYG5</accession>
<feature type="region of interest" description="Disordered" evidence="1">
    <location>
        <begin position="260"/>
        <end position="308"/>
    </location>
</feature>
<organism evidence="3 4">
    <name type="scientific">Paspalum notatum var. saurae</name>
    <dbReference type="NCBI Taxonomy" id="547442"/>
    <lineage>
        <taxon>Eukaryota</taxon>
        <taxon>Viridiplantae</taxon>
        <taxon>Streptophyta</taxon>
        <taxon>Embryophyta</taxon>
        <taxon>Tracheophyta</taxon>
        <taxon>Spermatophyta</taxon>
        <taxon>Magnoliopsida</taxon>
        <taxon>Liliopsida</taxon>
        <taxon>Poales</taxon>
        <taxon>Poaceae</taxon>
        <taxon>PACMAD clade</taxon>
        <taxon>Panicoideae</taxon>
        <taxon>Andropogonodae</taxon>
        <taxon>Paspaleae</taxon>
        <taxon>Paspalinae</taxon>
        <taxon>Paspalum</taxon>
    </lineage>
</organism>
<feature type="region of interest" description="Disordered" evidence="1">
    <location>
        <begin position="1"/>
        <end position="52"/>
    </location>
</feature>
<dbReference type="Proteomes" id="UP001341281">
    <property type="component" value="Chromosome 06"/>
</dbReference>
<evidence type="ECO:0000259" key="2">
    <source>
        <dbReference type="Pfam" id="PF12776"/>
    </source>
</evidence>
<dbReference type="PANTHER" id="PTHR47072">
    <property type="match status" value="1"/>
</dbReference>
<feature type="domain" description="Myb/SANT-like" evidence="2">
    <location>
        <begin position="68"/>
        <end position="161"/>
    </location>
</feature>
<dbReference type="EMBL" id="CP144750">
    <property type="protein sequence ID" value="WVZ79017.1"/>
    <property type="molecule type" value="Genomic_DNA"/>
</dbReference>
<gene>
    <name evidence="3" type="ORF">U9M48_026645</name>
</gene>
<feature type="non-terminal residue" evidence="3">
    <location>
        <position position="308"/>
    </location>
</feature>
<dbReference type="InterPro" id="IPR024752">
    <property type="entry name" value="Myb/SANT-like_dom"/>
</dbReference>
<feature type="compositionally biased region" description="Polar residues" evidence="1">
    <location>
        <begin position="7"/>
        <end position="18"/>
    </location>
</feature>
<feature type="region of interest" description="Disordered" evidence="1">
    <location>
        <begin position="204"/>
        <end position="227"/>
    </location>
</feature>
<sequence>EAMPSKGSIQMNTANQRSWSERQDHHPQSQGFVNVDSDHGTAEPSQETETEGISVLNAANLGTTKRAKWSHQMKVYLINLLKDYDVPGFRTQNAWSKEAWTSIVSRVNTKFGTSYSLSQVKQKEQDLKKDYRSVKDLLAESGFGWDPERMMVDALPSVWASFAARKNSKDALHWQDRPFPYYDALAPLYDGRHAEGRTRQGMDHYASKTKNPSVPSMQAAHVADTCHSPSPTLNAPCELGLQFPFDEEIEEVNLDFSQRSTTPVNHTQVPPSSTQISTEVPECRRGKKQKGKSASPDDGFHERYLKLK</sequence>
<reference evidence="3 4" key="1">
    <citation type="submission" date="2024-02" db="EMBL/GenBank/DDBJ databases">
        <title>High-quality chromosome-scale genome assembly of Pensacola bahiagrass (Paspalum notatum Flugge var. saurae).</title>
        <authorList>
            <person name="Vega J.M."/>
            <person name="Podio M."/>
            <person name="Orjuela J."/>
            <person name="Siena L.A."/>
            <person name="Pessino S.C."/>
            <person name="Combes M.C."/>
            <person name="Mariac C."/>
            <person name="Albertini E."/>
            <person name="Pupilli F."/>
            <person name="Ortiz J.P.A."/>
            <person name="Leblanc O."/>
        </authorList>
    </citation>
    <scope>NUCLEOTIDE SEQUENCE [LARGE SCALE GENOMIC DNA]</scope>
    <source>
        <strain evidence="3">R1</strain>
        <tissue evidence="3">Leaf</tissue>
    </source>
</reference>
<dbReference type="PANTHER" id="PTHR47072:SF1">
    <property type="entry name" value="OS09G0122200 PROTEIN"/>
    <property type="match status" value="1"/>
</dbReference>
<protein>
    <recommendedName>
        <fullName evidence="2">Myb/SANT-like domain-containing protein</fullName>
    </recommendedName>
</protein>
<keyword evidence="4" id="KW-1185">Reference proteome</keyword>
<feature type="compositionally biased region" description="Polar residues" evidence="1">
    <location>
        <begin position="260"/>
        <end position="278"/>
    </location>
</feature>
<proteinExistence type="predicted"/>
<feature type="compositionally biased region" description="Basic and acidic residues" evidence="1">
    <location>
        <begin position="298"/>
        <end position="308"/>
    </location>
</feature>
<evidence type="ECO:0000313" key="3">
    <source>
        <dbReference type="EMBL" id="WVZ79017.1"/>
    </source>
</evidence>
<dbReference type="Pfam" id="PF12776">
    <property type="entry name" value="Myb_DNA-bind_3"/>
    <property type="match status" value="1"/>
</dbReference>
<evidence type="ECO:0000256" key="1">
    <source>
        <dbReference type="SAM" id="MobiDB-lite"/>
    </source>
</evidence>
<dbReference type="AlphaFoldDB" id="A0AAQ3WYG5"/>
<name>A0AAQ3WYG5_PASNO</name>
<evidence type="ECO:0000313" key="4">
    <source>
        <dbReference type="Proteomes" id="UP001341281"/>
    </source>
</evidence>